<dbReference type="eggNOG" id="COG0405">
    <property type="taxonomic scope" value="Bacteria"/>
</dbReference>
<evidence type="ECO:0000256" key="7">
    <source>
        <dbReference type="ARBA" id="ARBA00023315"/>
    </source>
</evidence>
<dbReference type="InterPro" id="IPR029055">
    <property type="entry name" value="Ntn_hydrolases_N"/>
</dbReference>
<dbReference type="InterPro" id="IPR043138">
    <property type="entry name" value="GGT_lsub"/>
</dbReference>
<evidence type="ECO:0000256" key="9">
    <source>
        <dbReference type="PIRSR" id="PIRSR600101-1"/>
    </source>
</evidence>
<dbReference type="EC" id="2.3.2.2" evidence="11"/>
<keyword evidence="5 11" id="KW-0378">Hydrolase</keyword>
<evidence type="ECO:0000256" key="8">
    <source>
        <dbReference type="ARBA" id="ARBA00047417"/>
    </source>
</evidence>
<dbReference type="PANTHER" id="PTHR43199:SF1">
    <property type="entry name" value="GLUTATHIONE HYDROLASE PROENZYME"/>
    <property type="match status" value="1"/>
</dbReference>
<sequence length="646" mass="67242">MRAYRVGLTAAVVTAGLAAPATPMVAAEQVAAPPVSSSSTAVGHGGAVATVDATATAVGRDVLRRGGNAVDAAVAAAATLGVTEPFSAGIGGGGFFVYYDARSGRVHTIDGRESAPASTRQDTFVDPATGQPYPFGEARISGLSVGVPGTLLTWEAALRAWGTRSLAESLRPAIRVADKGFAVDATFRQQVRDNAAVFAQFAPTAQLFLPDGRAPEVGSTHRNPDLADTYRLISRRGVNAFYEGPIGADIAATVQRPPVTDTPTRPWPHPIRPGGLTTTDLARYELRFPAPTHSDYRGYDVYGMSTPSSGGTAVGEALNIMERFDLSRTPPAEALSVHLDASALAFADRNAYVGDGTHPRVLRELLSDQYAATRGEFEPGSALPKPTAPGNLAGPYGSVHPAMPATGGEKGKSTTNLTVADRWGNVVEYTLTIEQTGGNAMVVPGRGFLLNNELTDFSFVQQAGAPPDPNLPAPGKRPRSSMSPTIVLNDGKPFLAVGSPGGATIITTVLQILFNRIDRNMPLPEAVAAPRASQRNSNTPAAEPAFIADHESELVALGQPAFHSVAELGAATAIEFQDQRRLVAVAEPTRRGGGSAAVLRPVPDGPYAPAPPTMKALPRLPTAAIPNSPMTDTHAQLMARASPASS</sequence>
<dbReference type="InterPro" id="IPR043137">
    <property type="entry name" value="GGT_ssub_C"/>
</dbReference>
<feature type="signal peptide" evidence="13">
    <location>
        <begin position="1"/>
        <end position="26"/>
    </location>
</feature>
<evidence type="ECO:0000256" key="5">
    <source>
        <dbReference type="ARBA" id="ARBA00022801"/>
    </source>
</evidence>
<evidence type="ECO:0000256" key="12">
    <source>
        <dbReference type="SAM" id="MobiDB-lite"/>
    </source>
</evidence>
<reference evidence="14" key="1">
    <citation type="submission" date="2007-10" db="EMBL/GenBank/DDBJ databases">
        <title>Complete sequence of Salinispora arenicola CNS-205.</title>
        <authorList>
            <consortium name="US DOE Joint Genome Institute"/>
            <person name="Copeland A."/>
            <person name="Lucas S."/>
            <person name="Lapidus A."/>
            <person name="Barry K."/>
            <person name="Glavina del Rio T."/>
            <person name="Dalin E."/>
            <person name="Tice H."/>
            <person name="Pitluck S."/>
            <person name="Foster B."/>
            <person name="Schmutz J."/>
            <person name="Larimer F."/>
            <person name="Land M."/>
            <person name="Hauser L."/>
            <person name="Kyrpides N."/>
            <person name="Ivanova N."/>
            <person name="Jensen P.R."/>
            <person name="Moore B.S."/>
            <person name="Penn K."/>
            <person name="Jenkins C."/>
            <person name="Udwary D."/>
            <person name="Xiang L."/>
            <person name="Gontang E."/>
            <person name="Richardson P."/>
        </authorList>
    </citation>
    <scope>NUCLEOTIDE SEQUENCE [LARGE SCALE GENOMIC DNA]</scope>
    <source>
        <strain evidence="14">CNS-205</strain>
    </source>
</reference>
<keyword evidence="13" id="KW-0732">Signal</keyword>
<dbReference type="HOGENOM" id="CLU_014813_0_1_11"/>
<accession>A8M437</accession>
<comment type="catalytic activity">
    <reaction evidence="1 11">
        <text>an S-substituted glutathione + H2O = an S-substituted L-cysteinylglycine + L-glutamate</text>
        <dbReference type="Rhea" id="RHEA:59468"/>
        <dbReference type="ChEBI" id="CHEBI:15377"/>
        <dbReference type="ChEBI" id="CHEBI:29985"/>
        <dbReference type="ChEBI" id="CHEBI:90779"/>
        <dbReference type="ChEBI" id="CHEBI:143103"/>
        <dbReference type="EC" id="3.4.19.13"/>
    </reaction>
</comment>
<evidence type="ECO:0000313" key="14">
    <source>
        <dbReference type="EMBL" id="ABV98451.1"/>
    </source>
</evidence>
<keyword evidence="7 11" id="KW-0012">Acyltransferase</keyword>
<dbReference type="UniPathway" id="UPA00204"/>
<feature type="binding site" evidence="10">
    <location>
        <position position="502"/>
    </location>
    <ligand>
        <name>L-glutamate</name>
        <dbReference type="ChEBI" id="CHEBI:29985"/>
    </ligand>
</feature>
<keyword evidence="4 11" id="KW-0808">Transferase</keyword>
<dbReference type="GO" id="GO:0006750">
    <property type="term" value="P:glutathione biosynthetic process"/>
    <property type="evidence" value="ECO:0007669"/>
    <property type="project" value="UniProtKB-KW"/>
</dbReference>
<evidence type="ECO:0000256" key="3">
    <source>
        <dbReference type="ARBA" id="ARBA00009381"/>
    </source>
</evidence>
<dbReference type="EMBL" id="CP000850">
    <property type="protein sequence ID" value="ABV98451.1"/>
    <property type="molecule type" value="Genomic_DNA"/>
</dbReference>
<dbReference type="STRING" id="391037.Sare_2611"/>
<comment type="catalytic activity">
    <reaction evidence="8 11">
        <text>an N-terminal (5-L-glutamyl)-[peptide] + an alpha-amino acid = 5-L-glutamyl amino acid + an N-terminal L-alpha-aminoacyl-[peptide]</text>
        <dbReference type="Rhea" id="RHEA:23904"/>
        <dbReference type="Rhea" id="RHEA-COMP:9780"/>
        <dbReference type="Rhea" id="RHEA-COMP:9795"/>
        <dbReference type="ChEBI" id="CHEBI:77644"/>
        <dbReference type="ChEBI" id="CHEBI:78597"/>
        <dbReference type="ChEBI" id="CHEBI:78599"/>
        <dbReference type="ChEBI" id="CHEBI:78608"/>
        <dbReference type="EC" id="2.3.2.2"/>
    </reaction>
</comment>
<comment type="subunit">
    <text evidence="11">This enzyme consists of two polypeptide chains, which are synthesized in precursor form from a single polypeptide.</text>
</comment>
<feature type="binding site" evidence="10">
    <location>
        <position position="112"/>
    </location>
    <ligand>
        <name>L-glutamate</name>
        <dbReference type="ChEBI" id="CHEBI:29985"/>
    </ligand>
</feature>
<dbReference type="PANTHER" id="PTHR43199">
    <property type="entry name" value="GLUTATHIONE HYDROLASE"/>
    <property type="match status" value="1"/>
</dbReference>
<feature type="binding site" evidence="10">
    <location>
        <begin position="480"/>
        <end position="481"/>
    </location>
    <ligand>
        <name>L-glutamate</name>
        <dbReference type="ChEBI" id="CHEBI:29985"/>
    </ligand>
</feature>
<proteinExistence type="inferred from homology"/>
<dbReference type="EC" id="3.4.19.13" evidence="11"/>
<dbReference type="AlphaFoldDB" id="A8M437"/>
<gene>
    <name evidence="14" type="ordered locus">Sare_2611</name>
</gene>
<evidence type="ECO:0000256" key="1">
    <source>
        <dbReference type="ARBA" id="ARBA00001049"/>
    </source>
</evidence>
<dbReference type="Gene3D" id="1.10.246.130">
    <property type="match status" value="1"/>
</dbReference>
<keyword evidence="6 11" id="KW-0865">Zymogen</keyword>
<evidence type="ECO:0000256" key="2">
    <source>
        <dbReference type="ARBA" id="ARBA00001089"/>
    </source>
</evidence>
<dbReference type="KEGG" id="saq:Sare_2611"/>
<name>A8M437_SALAI</name>
<dbReference type="GO" id="GO:0006751">
    <property type="term" value="P:glutathione catabolic process"/>
    <property type="evidence" value="ECO:0007669"/>
    <property type="project" value="UniProtKB-UniRule"/>
</dbReference>
<evidence type="ECO:0000256" key="6">
    <source>
        <dbReference type="ARBA" id="ARBA00023145"/>
    </source>
</evidence>
<comment type="PTM">
    <text evidence="11">Cleaved by autocatalysis into a large and a small subunit.</text>
</comment>
<dbReference type="PRINTS" id="PR01210">
    <property type="entry name" value="GGTRANSPTASE"/>
</dbReference>
<evidence type="ECO:0000256" key="4">
    <source>
        <dbReference type="ARBA" id="ARBA00022679"/>
    </source>
</evidence>
<comment type="similarity">
    <text evidence="3 11">Belongs to the gamma-glutamyltransferase family.</text>
</comment>
<protein>
    <recommendedName>
        <fullName evidence="11">Glutathione hydrolase proenzyme</fullName>
        <ecNumber evidence="11">2.3.2.2</ecNumber>
        <ecNumber evidence="11">3.4.19.13</ecNumber>
    </recommendedName>
    <component>
        <recommendedName>
            <fullName evidence="11">Glutathione hydrolase large chain</fullName>
        </recommendedName>
    </component>
    <component>
        <recommendedName>
            <fullName evidence="11">Glutathione hydrolase small chain</fullName>
        </recommendedName>
    </component>
</protein>
<keyword evidence="11" id="KW-0317">Glutathione biosynthesis</keyword>
<dbReference type="Pfam" id="PF01019">
    <property type="entry name" value="G_glu_transpept"/>
    <property type="match status" value="1"/>
</dbReference>
<dbReference type="GO" id="GO:0036374">
    <property type="term" value="F:glutathione hydrolase activity"/>
    <property type="evidence" value="ECO:0007669"/>
    <property type="project" value="UniProtKB-UniRule"/>
</dbReference>
<feature type="active site" description="Nucleophile" evidence="9">
    <location>
        <position position="414"/>
    </location>
</feature>
<evidence type="ECO:0000256" key="10">
    <source>
        <dbReference type="PIRSR" id="PIRSR600101-2"/>
    </source>
</evidence>
<feature type="chain" id="PRO_5002723452" description="Glutathione hydrolase proenzyme" evidence="13">
    <location>
        <begin position="27"/>
        <end position="646"/>
    </location>
</feature>
<evidence type="ECO:0000256" key="11">
    <source>
        <dbReference type="RuleBase" id="RU368036"/>
    </source>
</evidence>
<dbReference type="SUPFAM" id="SSF56235">
    <property type="entry name" value="N-terminal nucleophile aminohydrolases (Ntn hydrolases)"/>
    <property type="match status" value="1"/>
</dbReference>
<organism evidence="14">
    <name type="scientific">Salinispora arenicola (strain CNS-205)</name>
    <dbReference type="NCBI Taxonomy" id="391037"/>
    <lineage>
        <taxon>Bacteria</taxon>
        <taxon>Bacillati</taxon>
        <taxon>Actinomycetota</taxon>
        <taxon>Actinomycetes</taxon>
        <taxon>Micromonosporales</taxon>
        <taxon>Micromonosporaceae</taxon>
        <taxon>Salinispora</taxon>
    </lineage>
</organism>
<dbReference type="GO" id="GO:0103068">
    <property type="term" value="F:leukotriene C4 gamma-glutamyl transferase activity"/>
    <property type="evidence" value="ECO:0007669"/>
    <property type="project" value="UniProtKB-EC"/>
</dbReference>
<dbReference type="Gene3D" id="3.60.20.40">
    <property type="match status" value="1"/>
</dbReference>
<dbReference type="MEROPS" id="T03.001"/>
<feature type="binding site" evidence="10">
    <location>
        <position position="456"/>
    </location>
    <ligand>
        <name>L-glutamate</name>
        <dbReference type="ChEBI" id="CHEBI:29985"/>
    </ligand>
</feature>
<dbReference type="InterPro" id="IPR000101">
    <property type="entry name" value="GGT_peptidase"/>
</dbReference>
<dbReference type="PATRIC" id="fig|391037.6.peg.2648"/>
<evidence type="ECO:0000256" key="13">
    <source>
        <dbReference type="SAM" id="SignalP"/>
    </source>
</evidence>
<comment type="catalytic activity">
    <reaction evidence="2 11">
        <text>glutathione + H2O = L-cysteinylglycine + L-glutamate</text>
        <dbReference type="Rhea" id="RHEA:28807"/>
        <dbReference type="ChEBI" id="CHEBI:15377"/>
        <dbReference type="ChEBI" id="CHEBI:29985"/>
        <dbReference type="ChEBI" id="CHEBI:57925"/>
        <dbReference type="ChEBI" id="CHEBI:61694"/>
        <dbReference type="EC" id="3.4.19.13"/>
    </reaction>
</comment>
<feature type="region of interest" description="Disordered" evidence="12">
    <location>
        <begin position="376"/>
        <end position="415"/>
    </location>
</feature>
<dbReference type="NCBIfam" id="TIGR00066">
    <property type="entry name" value="g_glut_trans"/>
    <property type="match status" value="1"/>
</dbReference>
<comment type="pathway">
    <text evidence="11">Sulfur metabolism; glutathione metabolism.</text>
</comment>
<dbReference type="OrthoDB" id="9781342at2"/>
<dbReference type="InterPro" id="IPR051792">
    <property type="entry name" value="GGT_bact"/>
</dbReference>